<sequence>MSLSGPCVWLSSLSPPSGSHLPAITSHWSTAPWNSDQASSRPRALPPRLPGSWEKESEPAKPPSIDMQPAALKAENAFTTVAPAGTSSPVQHAGGPASFPNPESRITEPVESPTSRMKLEKIDRSDPHFPRPPGTVSPQVMKQRTPDLKDREAAEQQDRDRENSDAAMASSDDGAESSVGGDKKQSSDSKSEKKKMKRFRLTHNQTRFLMSEFTRQAHPDASHRERLSKEIPGLTPRQVQVWFQNRRAKLKRLTSNDRERILKSRALPDDFDTTQVLRTPFDHKTSSEAPMLLTDGLPRLNDDDYVISPLSSASTTGNFSSAVDRHFENYPQAGMPARAGPAPLSDIHRNNRSAFPFPRSSSFSETYNRGLHFPGQFSRPGVESLGHPSMAYARRPVDYGLNRPANGLVVGYDHQRAMEGSVSPTGPPDQPVQYNVENHRTSPPRFYGDHALTVGTTRPANTQLPVLAGNAGPKGYAGMEINPHIQQQGRQIPAMHSVPVSEAPDYRPYSYDHHPYSMSHAMPYSHPNASSMSLPASLPSDSNSVSQGPVVTSAEDRMNHPPPQLIDPLRAKFGNQTFEYANYL</sequence>
<feature type="compositionally biased region" description="Basic and acidic residues" evidence="7">
    <location>
        <begin position="144"/>
        <end position="164"/>
    </location>
</feature>
<dbReference type="InterPro" id="IPR009057">
    <property type="entry name" value="Homeodomain-like_sf"/>
</dbReference>
<dbReference type="GO" id="GO:0000977">
    <property type="term" value="F:RNA polymerase II transcription regulatory region sequence-specific DNA binding"/>
    <property type="evidence" value="ECO:0007669"/>
    <property type="project" value="TreeGrafter"/>
</dbReference>
<evidence type="ECO:0000256" key="6">
    <source>
        <dbReference type="RuleBase" id="RU000682"/>
    </source>
</evidence>
<dbReference type="GO" id="GO:0000981">
    <property type="term" value="F:DNA-binding transcription factor activity, RNA polymerase II-specific"/>
    <property type="evidence" value="ECO:0007669"/>
    <property type="project" value="TreeGrafter"/>
</dbReference>
<dbReference type="PANTHER" id="PTHR24208:SF166">
    <property type="entry name" value="LIM HOMEOBOX TRANSCRIPTION FACTOR 1 ALPHA, ISOFORM B"/>
    <property type="match status" value="1"/>
</dbReference>
<feature type="compositionally biased region" description="Basic and acidic residues" evidence="7">
    <location>
        <begin position="117"/>
        <end position="129"/>
    </location>
</feature>
<evidence type="ECO:0000256" key="5">
    <source>
        <dbReference type="PROSITE-ProRule" id="PRU00108"/>
    </source>
</evidence>
<dbReference type="EMBL" id="MSFL01000056">
    <property type="protein sequence ID" value="PWY64764.1"/>
    <property type="molecule type" value="Genomic_DNA"/>
</dbReference>
<evidence type="ECO:0000313" key="9">
    <source>
        <dbReference type="EMBL" id="PWY64764.1"/>
    </source>
</evidence>
<name>A0A317US21_9EURO</name>
<keyword evidence="2 5" id="KW-0238">DNA-binding</keyword>
<dbReference type="Pfam" id="PF00046">
    <property type="entry name" value="Homeodomain"/>
    <property type="match status" value="1"/>
</dbReference>
<dbReference type="AlphaFoldDB" id="A0A317US21"/>
<feature type="compositionally biased region" description="Basic residues" evidence="7">
    <location>
        <begin position="192"/>
        <end position="201"/>
    </location>
</feature>
<accession>A0A317US21</accession>
<evidence type="ECO:0000313" key="10">
    <source>
        <dbReference type="Proteomes" id="UP000247233"/>
    </source>
</evidence>
<keyword evidence="4 5" id="KW-0539">Nucleus</keyword>
<dbReference type="VEuPathDB" id="FungiDB:BO70DRAFT_192565"/>
<comment type="subcellular location">
    <subcellularLocation>
        <location evidence="1 5 6">Nucleus</location>
    </subcellularLocation>
</comment>
<feature type="region of interest" description="Disordered" evidence="7">
    <location>
        <begin position="12"/>
        <end position="201"/>
    </location>
</feature>
<evidence type="ECO:0000256" key="2">
    <source>
        <dbReference type="ARBA" id="ARBA00023125"/>
    </source>
</evidence>
<dbReference type="Gene3D" id="1.10.10.60">
    <property type="entry name" value="Homeodomain-like"/>
    <property type="match status" value="1"/>
</dbReference>
<dbReference type="GeneID" id="37060747"/>
<dbReference type="OrthoDB" id="6159439at2759"/>
<comment type="caution">
    <text evidence="9">The sequence shown here is derived from an EMBL/GenBank/DDBJ whole genome shotgun (WGS) entry which is preliminary data.</text>
</comment>
<dbReference type="CDD" id="cd00086">
    <property type="entry name" value="homeodomain"/>
    <property type="match status" value="1"/>
</dbReference>
<feature type="compositionally biased region" description="Basic and acidic residues" evidence="7">
    <location>
        <begin position="181"/>
        <end position="191"/>
    </location>
</feature>
<dbReference type="STRING" id="1448321.A0A317US21"/>
<feature type="compositionally biased region" description="Low complexity" evidence="7">
    <location>
        <begin position="12"/>
        <end position="22"/>
    </location>
</feature>
<dbReference type="GO" id="GO:0005634">
    <property type="term" value="C:nucleus"/>
    <property type="evidence" value="ECO:0007669"/>
    <property type="project" value="UniProtKB-SubCell"/>
</dbReference>
<protein>
    <submittedName>
        <fullName evidence="9">Homeobox transcription factor</fullName>
    </submittedName>
</protein>
<evidence type="ECO:0000256" key="7">
    <source>
        <dbReference type="SAM" id="MobiDB-lite"/>
    </source>
</evidence>
<evidence type="ECO:0000256" key="1">
    <source>
        <dbReference type="ARBA" id="ARBA00004123"/>
    </source>
</evidence>
<dbReference type="PROSITE" id="PS50071">
    <property type="entry name" value="HOMEOBOX_2"/>
    <property type="match status" value="1"/>
</dbReference>
<organism evidence="9 10">
    <name type="scientific">Aspergillus heteromorphus CBS 117.55</name>
    <dbReference type="NCBI Taxonomy" id="1448321"/>
    <lineage>
        <taxon>Eukaryota</taxon>
        <taxon>Fungi</taxon>
        <taxon>Dikarya</taxon>
        <taxon>Ascomycota</taxon>
        <taxon>Pezizomycotina</taxon>
        <taxon>Eurotiomycetes</taxon>
        <taxon>Eurotiomycetidae</taxon>
        <taxon>Eurotiales</taxon>
        <taxon>Aspergillaceae</taxon>
        <taxon>Aspergillus</taxon>
        <taxon>Aspergillus subgen. Circumdati</taxon>
    </lineage>
</organism>
<feature type="DNA-binding region" description="Homeobox" evidence="5">
    <location>
        <begin position="194"/>
        <end position="254"/>
    </location>
</feature>
<feature type="domain" description="Homeobox" evidence="8">
    <location>
        <begin position="192"/>
        <end position="253"/>
    </location>
</feature>
<dbReference type="SMART" id="SM00389">
    <property type="entry name" value="HOX"/>
    <property type="match status" value="1"/>
</dbReference>
<gene>
    <name evidence="9" type="ORF">BO70DRAFT_192565</name>
</gene>
<feature type="compositionally biased region" description="Low complexity" evidence="7">
    <location>
        <begin position="165"/>
        <end position="180"/>
    </location>
</feature>
<evidence type="ECO:0000256" key="3">
    <source>
        <dbReference type="ARBA" id="ARBA00023155"/>
    </source>
</evidence>
<dbReference type="PANTHER" id="PTHR24208">
    <property type="entry name" value="LIM/HOMEOBOX PROTEIN LHX"/>
    <property type="match status" value="1"/>
</dbReference>
<keyword evidence="10" id="KW-1185">Reference proteome</keyword>
<evidence type="ECO:0000259" key="8">
    <source>
        <dbReference type="PROSITE" id="PS50071"/>
    </source>
</evidence>
<reference evidence="9 10" key="1">
    <citation type="submission" date="2016-12" db="EMBL/GenBank/DDBJ databases">
        <title>The genomes of Aspergillus section Nigri reveals drivers in fungal speciation.</title>
        <authorList>
            <consortium name="DOE Joint Genome Institute"/>
            <person name="Vesth T.C."/>
            <person name="Nybo J."/>
            <person name="Theobald S."/>
            <person name="Brandl J."/>
            <person name="Frisvad J.C."/>
            <person name="Nielsen K.F."/>
            <person name="Lyhne E.K."/>
            <person name="Kogle M.E."/>
            <person name="Kuo A."/>
            <person name="Riley R."/>
            <person name="Clum A."/>
            <person name="Nolan M."/>
            <person name="Lipzen A."/>
            <person name="Salamov A."/>
            <person name="Henrissat B."/>
            <person name="Wiebenga A."/>
            <person name="De Vries R.P."/>
            <person name="Grigoriev I.V."/>
            <person name="Mortensen U.H."/>
            <person name="Andersen M.R."/>
            <person name="Baker S.E."/>
        </authorList>
    </citation>
    <scope>NUCLEOTIDE SEQUENCE [LARGE SCALE GENOMIC DNA]</scope>
    <source>
        <strain evidence="9 10">CBS 117.55</strain>
    </source>
</reference>
<feature type="compositionally biased region" description="Low complexity" evidence="7">
    <location>
        <begin position="529"/>
        <end position="542"/>
    </location>
</feature>
<feature type="region of interest" description="Disordered" evidence="7">
    <location>
        <begin position="527"/>
        <end position="568"/>
    </location>
</feature>
<dbReference type="InterPro" id="IPR001356">
    <property type="entry name" value="HD"/>
</dbReference>
<feature type="compositionally biased region" description="Polar residues" evidence="7">
    <location>
        <begin position="26"/>
        <end position="37"/>
    </location>
</feature>
<dbReference type="RefSeq" id="XP_025394357.1">
    <property type="nucleotide sequence ID" value="XM_025538510.1"/>
</dbReference>
<dbReference type="Proteomes" id="UP000247233">
    <property type="component" value="Unassembled WGS sequence"/>
</dbReference>
<dbReference type="InterPro" id="IPR050453">
    <property type="entry name" value="LIM_Homeobox_TF"/>
</dbReference>
<proteinExistence type="predicted"/>
<keyword evidence="3 5" id="KW-0371">Homeobox</keyword>
<dbReference type="SUPFAM" id="SSF46689">
    <property type="entry name" value="Homeodomain-like"/>
    <property type="match status" value="1"/>
</dbReference>
<evidence type="ECO:0000256" key="4">
    <source>
        <dbReference type="ARBA" id="ARBA00023242"/>
    </source>
</evidence>